<comment type="caution">
    <text evidence="1">The sequence shown here is derived from an EMBL/GenBank/DDBJ whole genome shotgun (WGS) entry which is preliminary data.</text>
</comment>
<dbReference type="InterPro" id="IPR025573">
    <property type="entry name" value="YwpF"/>
</dbReference>
<evidence type="ECO:0000313" key="2">
    <source>
        <dbReference type="Proteomes" id="UP000295310"/>
    </source>
</evidence>
<sequence length="142" mass="16529">MKTFKALRFQIVENETTHEFTVHDGVIINKENSGTGWLLEILIDRIHKETMEAYQQNHTVLDTRVVITRASNDPALFEATIKNIKELNDHISVIFECHIYTPRQAYAEQLLEQLVEDELTGDELISTFNRMMVSKPILREKD</sequence>
<reference evidence="1 2" key="1">
    <citation type="submission" date="2019-01" db="EMBL/GenBank/DDBJ databases">
        <title>Draft genome sequences of the type strains of six Macrococcus species.</title>
        <authorList>
            <person name="Mazhar S."/>
            <person name="Altermann E."/>
            <person name="Hill C."/>
            <person name="Mcauliffe O."/>
        </authorList>
    </citation>
    <scope>NUCLEOTIDE SEQUENCE [LARGE SCALE GENOMIC DNA]</scope>
    <source>
        <strain evidence="1 2">CCM4811</strain>
    </source>
</reference>
<dbReference type="Proteomes" id="UP000295310">
    <property type="component" value="Unassembled WGS sequence"/>
</dbReference>
<protein>
    <recommendedName>
        <fullName evidence="3">YwpF protein</fullName>
    </recommendedName>
</protein>
<gene>
    <name evidence="1" type="ORF">ERX27_07165</name>
</gene>
<dbReference type="RefSeq" id="WP_133432152.1">
    <property type="nucleotide sequence ID" value="NZ_CP092172.1"/>
</dbReference>
<accession>A0A4R6BD75</accession>
<dbReference type="OrthoDB" id="2427395at2"/>
<dbReference type="Pfam" id="PF14183">
    <property type="entry name" value="YwpF"/>
    <property type="match status" value="1"/>
</dbReference>
<evidence type="ECO:0000313" key="1">
    <source>
        <dbReference type="EMBL" id="TDL96801.1"/>
    </source>
</evidence>
<dbReference type="AlphaFoldDB" id="A0A4R6BD75"/>
<proteinExistence type="predicted"/>
<evidence type="ECO:0008006" key="3">
    <source>
        <dbReference type="Google" id="ProtNLM"/>
    </source>
</evidence>
<name>A0A4R6BD75_9STAP</name>
<dbReference type="EMBL" id="SCWA01000011">
    <property type="protein sequence ID" value="TDL96801.1"/>
    <property type="molecule type" value="Genomic_DNA"/>
</dbReference>
<keyword evidence="2" id="KW-1185">Reference proteome</keyword>
<organism evidence="1 2">
    <name type="scientific">Macrococcus brunensis</name>
    <dbReference type="NCBI Taxonomy" id="198483"/>
    <lineage>
        <taxon>Bacteria</taxon>
        <taxon>Bacillati</taxon>
        <taxon>Bacillota</taxon>
        <taxon>Bacilli</taxon>
        <taxon>Bacillales</taxon>
        <taxon>Staphylococcaceae</taxon>
        <taxon>Macrococcus</taxon>
    </lineage>
</organism>